<evidence type="ECO:0000313" key="2">
    <source>
        <dbReference type="EMBL" id="OGG27309.1"/>
    </source>
</evidence>
<dbReference type="Proteomes" id="UP000176609">
    <property type="component" value="Unassembled WGS sequence"/>
</dbReference>
<reference evidence="2 3" key="1">
    <citation type="journal article" date="2016" name="Nat. Commun.">
        <title>Thousands of microbial genomes shed light on interconnected biogeochemical processes in an aquifer system.</title>
        <authorList>
            <person name="Anantharaman K."/>
            <person name="Brown C.T."/>
            <person name="Hug L.A."/>
            <person name="Sharon I."/>
            <person name="Castelle C.J."/>
            <person name="Probst A.J."/>
            <person name="Thomas B.C."/>
            <person name="Singh A."/>
            <person name="Wilkins M.J."/>
            <person name="Karaoz U."/>
            <person name="Brodie E.L."/>
            <person name="Williams K.H."/>
            <person name="Hubbard S.S."/>
            <person name="Banfield J.F."/>
        </authorList>
    </citation>
    <scope>NUCLEOTIDE SEQUENCE [LARGE SCALE GENOMIC DNA]</scope>
</reference>
<gene>
    <name evidence="2" type="ORF">A2960_04430</name>
</gene>
<dbReference type="PANTHER" id="PTHR47618:SF1">
    <property type="entry name" value="BIFUNCTIONAL OLIGORIBONUCLEASE AND PAP PHOSPHATASE NRNA"/>
    <property type="match status" value="1"/>
</dbReference>
<name>A0A1F6ARJ1_9BACT</name>
<evidence type="ECO:0008006" key="4">
    <source>
        <dbReference type="Google" id="ProtNLM"/>
    </source>
</evidence>
<dbReference type="SUPFAM" id="SSF64182">
    <property type="entry name" value="DHH phosphoesterases"/>
    <property type="match status" value="1"/>
</dbReference>
<proteinExistence type="predicted"/>
<dbReference type="InterPro" id="IPR038763">
    <property type="entry name" value="DHH_sf"/>
</dbReference>
<dbReference type="PANTHER" id="PTHR47618">
    <property type="entry name" value="BIFUNCTIONAL OLIGORIBONUCLEASE AND PAP PHOSPHATASE NRNA"/>
    <property type="match status" value="1"/>
</dbReference>
<feature type="compositionally biased region" description="Low complexity" evidence="1">
    <location>
        <begin position="254"/>
        <end position="263"/>
    </location>
</feature>
<protein>
    <recommendedName>
        <fullName evidence="4">DDH domain-containing protein</fullName>
    </recommendedName>
</protein>
<evidence type="ECO:0000256" key="1">
    <source>
        <dbReference type="SAM" id="MobiDB-lite"/>
    </source>
</evidence>
<dbReference type="EMBL" id="MFJR01000004">
    <property type="protein sequence ID" value="OGG27309.1"/>
    <property type="molecule type" value="Genomic_DNA"/>
</dbReference>
<evidence type="ECO:0000313" key="3">
    <source>
        <dbReference type="Proteomes" id="UP000176609"/>
    </source>
</evidence>
<comment type="caution">
    <text evidence="2">The sequence shown here is derived from an EMBL/GenBank/DDBJ whole genome shotgun (WGS) entry which is preliminary data.</text>
</comment>
<dbReference type="AlphaFoldDB" id="A0A1F6ARJ1"/>
<feature type="region of interest" description="Disordered" evidence="1">
    <location>
        <begin position="252"/>
        <end position="322"/>
    </location>
</feature>
<feature type="compositionally biased region" description="Polar residues" evidence="1">
    <location>
        <begin position="287"/>
        <end position="299"/>
    </location>
</feature>
<sequence>MTTTNLDPINQFRSSLEGAKSILIANRANPSLDQVAASLSLYLALSAIGKQATLVCPTPMTVEFSHLVGVDNIGTSITGTSGKNLVISFPYQEGSIEKVSYNIENNIFNLVIEPREGFPVITSDMIRYAQSGGNTDLIITIGIAKLTDLDNLYSSNQSFFTEKPLINIDNQSQNTRFGRVNIVDQNSASVSELVTSLFSRLGFNLDSDIATNLLSGITTGCQNFTSNLTSVATFESAAICLRNGARKIGVHQRTPLPKTTTPYKPQPTPLNPFTTPFTGSKPLPKKTFTSQLPVTPSSRESTHPETPPDWLKPKIYKGSTLL</sequence>
<accession>A0A1F6ARJ1</accession>
<dbReference type="InterPro" id="IPR051319">
    <property type="entry name" value="Oligoribo/pAp-PDE_c-di-AMP_PDE"/>
</dbReference>
<dbReference type="Gene3D" id="3.90.1640.10">
    <property type="entry name" value="inorganic pyrophosphatase (n-terminal core)"/>
    <property type="match status" value="2"/>
</dbReference>
<organism evidence="2 3">
    <name type="scientific">Candidatus Gottesmanbacteria bacterium RIFCSPLOWO2_01_FULL_39_12b</name>
    <dbReference type="NCBI Taxonomy" id="1798388"/>
    <lineage>
        <taxon>Bacteria</taxon>
        <taxon>Candidatus Gottesmaniibacteriota</taxon>
    </lineage>
</organism>